<evidence type="ECO:0000256" key="1">
    <source>
        <dbReference type="SAM" id="MobiDB-lite"/>
    </source>
</evidence>
<dbReference type="EMBL" id="BGZK01000142">
    <property type="protein sequence ID" value="GBP22673.1"/>
    <property type="molecule type" value="Genomic_DNA"/>
</dbReference>
<dbReference type="AlphaFoldDB" id="A0A4C1U8D0"/>
<comment type="caution">
    <text evidence="2">The sequence shown here is derived from an EMBL/GenBank/DDBJ whole genome shotgun (WGS) entry which is preliminary data.</text>
</comment>
<keyword evidence="3" id="KW-1185">Reference proteome</keyword>
<gene>
    <name evidence="2" type="ORF">EVAR_13954_1</name>
</gene>
<dbReference type="Proteomes" id="UP000299102">
    <property type="component" value="Unassembled WGS sequence"/>
</dbReference>
<sequence>MHKRRIYTATARRTHHSTHRTAGGGAGSDTLASWPATQTKNVQLAASAPGGAALRPTRRRDPTTRLEAAAACGTANHKSGRRGSDSRPRRAGGACTASGRRLWLNIGVAPRRKHDAAAGGRAPISISGGRPSNSASGPHGAGLGRMAAMSCGRTPPPGVGSGPRPVVRSMPARPAAPGGVRARSPLCRRAVVSPSIDIAESVLSRRYGADRRRSRCVLDFPIDYISLLRGPFPVRPTSHPDFQNPDVDDPAQINEPF</sequence>
<proteinExistence type="predicted"/>
<feature type="compositionally biased region" description="Basic residues" evidence="1">
    <location>
        <begin position="1"/>
        <end position="19"/>
    </location>
</feature>
<feature type="region of interest" description="Disordered" evidence="1">
    <location>
        <begin position="114"/>
        <end position="139"/>
    </location>
</feature>
<evidence type="ECO:0000313" key="2">
    <source>
        <dbReference type="EMBL" id="GBP22673.1"/>
    </source>
</evidence>
<feature type="region of interest" description="Disordered" evidence="1">
    <location>
        <begin position="45"/>
        <end position="95"/>
    </location>
</feature>
<accession>A0A4C1U8D0</accession>
<protein>
    <submittedName>
        <fullName evidence="2">Uncharacterized protein</fullName>
    </submittedName>
</protein>
<evidence type="ECO:0000313" key="3">
    <source>
        <dbReference type="Proteomes" id="UP000299102"/>
    </source>
</evidence>
<feature type="region of interest" description="Disordered" evidence="1">
    <location>
        <begin position="235"/>
        <end position="257"/>
    </location>
</feature>
<reference evidence="2 3" key="1">
    <citation type="journal article" date="2019" name="Commun. Biol.">
        <title>The bagworm genome reveals a unique fibroin gene that provides high tensile strength.</title>
        <authorList>
            <person name="Kono N."/>
            <person name="Nakamura H."/>
            <person name="Ohtoshi R."/>
            <person name="Tomita M."/>
            <person name="Numata K."/>
            <person name="Arakawa K."/>
        </authorList>
    </citation>
    <scope>NUCLEOTIDE SEQUENCE [LARGE SCALE GENOMIC DNA]</scope>
</reference>
<organism evidence="2 3">
    <name type="scientific">Eumeta variegata</name>
    <name type="common">Bagworm moth</name>
    <name type="synonym">Eumeta japonica</name>
    <dbReference type="NCBI Taxonomy" id="151549"/>
    <lineage>
        <taxon>Eukaryota</taxon>
        <taxon>Metazoa</taxon>
        <taxon>Ecdysozoa</taxon>
        <taxon>Arthropoda</taxon>
        <taxon>Hexapoda</taxon>
        <taxon>Insecta</taxon>
        <taxon>Pterygota</taxon>
        <taxon>Neoptera</taxon>
        <taxon>Endopterygota</taxon>
        <taxon>Lepidoptera</taxon>
        <taxon>Glossata</taxon>
        <taxon>Ditrysia</taxon>
        <taxon>Tineoidea</taxon>
        <taxon>Psychidae</taxon>
        <taxon>Oiketicinae</taxon>
        <taxon>Eumeta</taxon>
    </lineage>
</organism>
<name>A0A4C1U8D0_EUMVA</name>
<feature type="region of interest" description="Disordered" evidence="1">
    <location>
        <begin position="1"/>
        <end position="33"/>
    </location>
</feature>